<protein>
    <recommendedName>
        <fullName evidence="4">Small ribosomal subunit protein uS10</fullName>
    </recommendedName>
</protein>
<dbReference type="FunFam" id="3.30.70.600:FF:000003">
    <property type="entry name" value="30S ribosomal protein S10"/>
    <property type="match status" value="1"/>
</dbReference>
<dbReference type="GO" id="GO:1990904">
    <property type="term" value="C:ribonucleoprotein complex"/>
    <property type="evidence" value="ECO:0007669"/>
    <property type="project" value="UniProtKB-KW"/>
</dbReference>
<dbReference type="SUPFAM" id="SSF54999">
    <property type="entry name" value="Ribosomal protein S10"/>
    <property type="match status" value="1"/>
</dbReference>
<dbReference type="InterPro" id="IPR001848">
    <property type="entry name" value="Ribosomal_uS10"/>
</dbReference>
<reference evidence="6 7" key="1">
    <citation type="journal article" date="2019" name="Nat. Microbiol.">
        <title>Mediterranean grassland soil C-N compound turnover is dependent on rainfall and depth, and is mediated by genomically divergent microorganisms.</title>
        <authorList>
            <person name="Diamond S."/>
            <person name="Andeer P.F."/>
            <person name="Li Z."/>
            <person name="Crits-Christoph A."/>
            <person name="Burstein D."/>
            <person name="Anantharaman K."/>
            <person name="Lane K.R."/>
            <person name="Thomas B.C."/>
            <person name="Pan C."/>
            <person name="Northen T.R."/>
            <person name="Banfield J.F."/>
        </authorList>
    </citation>
    <scope>NUCLEOTIDE SEQUENCE [LARGE SCALE GENOMIC DNA]</scope>
    <source>
        <strain evidence="6">WS_2</strain>
    </source>
</reference>
<dbReference type="Gene3D" id="3.30.70.600">
    <property type="entry name" value="Ribosomal protein S10 domain"/>
    <property type="match status" value="1"/>
</dbReference>
<dbReference type="InterPro" id="IPR036838">
    <property type="entry name" value="Ribosomal_uS10_dom_sf"/>
</dbReference>
<comment type="subunit">
    <text evidence="4">Part of the 30S ribosomal subunit.</text>
</comment>
<dbReference type="InterPro" id="IPR018268">
    <property type="entry name" value="Ribosomal_uS10_CS"/>
</dbReference>
<dbReference type="GO" id="GO:0000049">
    <property type="term" value="F:tRNA binding"/>
    <property type="evidence" value="ECO:0007669"/>
    <property type="project" value="UniProtKB-UniRule"/>
</dbReference>
<dbReference type="PROSITE" id="PS00361">
    <property type="entry name" value="RIBOSOMAL_S10"/>
    <property type="match status" value="1"/>
</dbReference>
<keyword evidence="3 4" id="KW-0687">Ribonucleoprotein</keyword>
<dbReference type="AlphaFoldDB" id="A0A538T8S2"/>
<sequence>MVRTARRTGAVTSGPVPLPTKRTVYTVLRSPHVDKKSREQFEIRIHKRLIDITRSSAQTMEALEKLDIPAGVDIEIKT</sequence>
<evidence type="ECO:0000313" key="7">
    <source>
        <dbReference type="Proteomes" id="UP000317716"/>
    </source>
</evidence>
<dbReference type="SMART" id="SM01403">
    <property type="entry name" value="Ribosomal_S10"/>
    <property type="match status" value="1"/>
</dbReference>
<feature type="domain" description="Small ribosomal subunit protein uS10" evidence="5">
    <location>
        <begin position="1"/>
        <end position="77"/>
    </location>
</feature>
<dbReference type="PANTHER" id="PTHR11700">
    <property type="entry name" value="30S RIBOSOMAL PROTEIN S10 FAMILY MEMBER"/>
    <property type="match status" value="1"/>
</dbReference>
<dbReference type="Proteomes" id="UP000317716">
    <property type="component" value="Unassembled WGS sequence"/>
</dbReference>
<accession>A0A538T8S2</accession>
<name>A0A538T8S2_UNCEI</name>
<keyword evidence="2 4" id="KW-0689">Ribosomal protein</keyword>
<gene>
    <name evidence="4 6" type="primary">rpsJ</name>
    <name evidence="6" type="ORF">E6K72_01000</name>
</gene>
<evidence type="ECO:0000256" key="4">
    <source>
        <dbReference type="HAMAP-Rule" id="MF_00508"/>
    </source>
</evidence>
<comment type="function">
    <text evidence="4">Involved in the binding of tRNA to the ribosomes.</text>
</comment>
<evidence type="ECO:0000256" key="2">
    <source>
        <dbReference type="ARBA" id="ARBA00022980"/>
    </source>
</evidence>
<organism evidence="6 7">
    <name type="scientific">Eiseniibacteriota bacterium</name>
    <dbReference type="NCBI Taxonomy" id="2212470"/>
    <lineage>
        <taxon>Bacteria</taxon>
        <taxon>Candidatus Eiseniibacteriota</taxon>
    </lineage>
</organism>
<dbReference type="EMBL" id="VBOS01000031">
    <property type="protein sequence ID" value="TMQ60036.1"/>
    <property type="molecule type" value="Genomic_DNA"/>
</dbReference>
<evidence type="ECO:0000259" key="5">
    <source>
        <dbReference type="SMART" id="SM01403"/>
    </source>
</evidence>
<dbReference type="NCBIfam" id="NF001861">
    <property type="entry name" value="PRK00596.1"/>
    <property type="match status" value="1"/>
</dbReference>
<evidence type="ECO:0000256" key="1">
    <source>
        <dbReference type="ARBA" id="ARBA00007102"/>
    </source>
</evidence>
<dbReference type="GO" id="GO:0003735">
    <property type="term" value="F:structural constituent of ribosome"/>
    <property type="evidence" value="ECO:0007669"/>
    <property type="project" value="InterPro"/>
</dbReference>
<comment type="similarity">
    <text evidence="1 4">Belongs to the universal ribosomal protein uS10 family.</text>
</comment>
<comment type="caution">
    <text evidence="6">The sequence shown here is derived from an EMBL/GenBank/DDBJ whole genome shotgun (WGS) entry which is preliminary data.</text>
</comment>
<proteinExistence type="inferred from homology"/>
<dbReference type="NCBIfam" id="TIGR01049">
    <property type="entry name" value="rpsJ_bact"/>
    <property type="match status" value="1"/>
</dbReference>
<evidence type="ECO:0000256" key="3">
    <source>
        <dbReference type="ARBA" id="ARBA00023274"/>
    </source>
</evidence>
<dbReference type="HAMAP" id="MF_00508">
    <property type="entry name" value="Ribosomal_uS10"/>
    <property type="match status" value="1"/>
</dbReference>
<evidence type="ECO:0000313" key="6">
    <source>
        <dbReference type="EMBL" id="TMQ60036.1"/>
    </source>
</evidence>
<dbReference type="InterPro" id="IPR027486">
    <property type="entry name" value="Ribosomal_uS10_dom"/>
</dbReference>
<dbReference type="GO" id="GO:0005840">
    <property type="term" value="C:ribosome"/>
    <property type="evidence" value="ECO:0007669"/>
    <property type="project" value="UniProtKB-KW"/>
</dbReference>
<dbReference type="Pfam" id="PF00338">
    <property type="entry name" value="Ribosomal_S10"/>
    <property type="match status" value="1"/>
</dbReference>
<dbReference type="PRINTS" id="PR00971">
    <property type="entry name" value="RIBOSOMALS10"/>
</dbReference>
<dbReference type="GO" id="GO:0006412">
    <property type="term" value="P:translation"/>
    <property type="evidence" value="ECO:0007669"/>
    <property type="project" value="UniProtKB-UniRule"/>
</dbReference>